<dbReference type="PANTHER" id="PTHR45453:SF1">
    <property type="entry name" value="PHOSPHATE REGULON SENSOR PROTEIN PHOR"/>
    <property type="match status" value="1"/>
</dbReference>
<evidence type="ECO:0000256" key="2">
    <source>
        <dbReference type="ARBA" id="ARBA00012438"/>
    </source>
</evidence>
<protein>
    <recommendedName>
        <fullName evidence="2">histidine kinase</fullName>
        <ecNumber evidence="2">2.7.13.3</ecNumber>
    </recommendedName>
</protein>
<dbReference type="Pfam" id="PF02518">
    <property type="entry name" value="HATPase_c"/>
    <property type="match status" value="1"/>
</dbReference>
<dbReference type="GO" id="GO:0004721">
    <property type="term" value="F:phosphoprotein phosphatase activity"/>
    <property type="evidence" value="ECO:0007669"/>
    <property type="project" value="TreeGrafter"/>
</dbReference>
<feature type="domain" description="Histidine kinase" evidence="9">
    <location>
        <begin position="105"/>
        <end position="322"/>
    </location>
</feature>
<reference evidence="10 11" key="1">
    <citation type="journal article" date="2016" name="Nat. Commun.">
        <title>Thousands of microbial genomes shed light on interconnected biogeochemical processes in an aquifer system.</title>
        <authorList>
            <person name="Anantharaman K."/>
            <person name="Brown C.T."/>
            <person name="Hug L.A."/>
            <person name="Sharon I."/>
            <person name="Castelle C.J."/>
            <person name="Probst A.J."/>
            <person name="Thomas B.C."/>
            <person name="Singh A."/>
            <person name="Wilkins M.J."/>
            <person name="Karaoz U."/>
            <person name="Brodie E.L."/>
            <person name="Williams K.H."/>
            <person name="Hubbard S.S."/>
            <person name="Banfield J.F."/>
        </authorList>
    </citation>
    <scope>NUCLEOTIDE SEQUENCE [LARGE SCALE GENOMIC DNA]</scope>
</reference>
<sequence length="322" mass="36214">MIMVVGVLFSATIFRVVTHELEQGFVQAENHLRARERALRISAPPEIRVSLIEDFASARQKVLIWLVIINGFILFFSAALSFILAGKTLQPIARVLEEQKRFVTDASHELHTPLTALKISMEVALRDKNLTMNEVKQVLDESLQEIDELTRLSQNLLSLARQEQNGQNTILTRVDLVDVTDQVVKRLLPLAKKKEIQLQVNTTPAIVTIDEVSLDKLLTILVDNAIKYTPEKGMVNVTSEVTRKELVLRVVDTGVGIPKKDLEHIFDRFYRVDTSRTKEKISGFGLGLAIAKRLVDHQHGIMSVTSKVGRGTMFEVKLPLHA</sequence>
<dbReference type="PROSITE" id="PS50109">
    <property type="entry name" value="HIS_KIN"/>
    <property type="match status" value="1"/>
</dbReference>
<dbReference type="InterPro" id="IPR003594">
    <property type="entry name" value="HATPase_dom"/>
</dbReference>
<evidence type="ECO:0000259" key="9">
    <source>
        <dbReference type="PROSITE" id="PS50109"/>
    </source>
</evidence>
<dbReference type="SMART" id="SM00388">
    <property type="entry name" value="HisKA"/>
    <property type="match status" value="1"/>
</dbReference>
<evidence type="ECO:0000256" key="3">
    <source>
        <dbReference type="ARBA" id="ARBA00022553"/>
    </source>
</evidence>
<keyword evidence="8" id="KW-0472">Membrane</keyword>
<dbReference type="Proteomes" id="UP000177383">
    <property type="component" value="Unassembled WGS sequence"/>
</dbReference>
<dbReference type="InterPro" id="IPR036890">
    <property type="entry name" value="HATPase_C_sf"/>
</dbReference>
<dbReference type="Gene3D" id="1.10.287.130">
    <property type="match status" value="1"/>
</dbReference>
<dbReference type="CDD" id="cd00075">
    <property type="entry name" value="HATPase"/>
    <property type="match status" value="1"/>
</dbReference>
<dbReference type="Gene3D" id="3.30.565.10">
    <property type="entry name" value="Histidine kinase-like ATPase, C-terminal domain"/>
    <property type="match status" value="1"/>
</dbReference>
<dbReference type="SMART" id="SM00387">
    <property type="entry name" value="HATPase_c"/>
    <property type="match status" value="1"/>
</dbReference>
<keyword evidence="5" id="KW-0418">Kinase</keyword>
<dbReference type="AlphaFoldDB" id="A0A1F5ZLU7"/>
<evidence type="ECO:0000256" key="8">
    <source>
        <dbReference type="SAM" id="Phobius"/>
    </source>
</evidence>
<dbReference type="GO" id="GO:0005886">
    <property type="term" value="C:plasma membrane"/>
    <property type="evidence" value="ECO:0007669"/>
    <property type="project" value="TreeGrafter"/>
</dbReference>
<keyword evidence="7" id="KW-0175">Coiled coil</keyword>
<dbReference type="InterPro" id="IPR036097">
    <property type="entry name" value="HisK_dim/P_sf"/>
</dbReference>
<proteinExistence type="predicted"/>
<comment type="catalytic activity">
    <reaction evidence="1">
        <text>ATP + protein L-histidine = ADP + protein N-phospho-L-histidine.</text>
        <dbReference type="EC" id="2.7.13.3"/>
    </reaction>
</comment>
<keyword evidence="6" id="KW-0902">Two-component regulatory system</keyword>
<evidence type="ECO:0000256" key="7">
    <source>
        <dbReference type="SAM" id="Coils"/>
    </source>
</evidence>
<dbReference type="PANTHER" id="PTHR45453">
    <property type="entry name" value="PHOSPHATE REGULON SENSOR PROTEIN PHOR"/>
    <property type="match status" value="1"/>
</dbReference>
<organism evidence="10 11">
    <name type="scientific">Candidatus Gottesmanbacteria bacterium RIFCSPHIGHO2_01_FULL_39_10</name>
    <dbReference type="NCBI Taxonomy" id="1798375"/>
    <lineage>
        <taxon>Bacteria</taxon>
        <taxon>Candidatus Gottesmaniibacteriota</taxon>
    </lineage>
</organism>
<dbReference type="Pfam" id="PF00512">
    <property type="entry name" value="HisKA"/>
    <property type="match status" value="1"/>
</dbReference>
<dbReference type="SUPFAM" id="SSF47384">
    <property type="entry name" value="Homodimeric domain of signal transducing histidine kinase"/>
    <property type="match status" value="1"/>
</dbReference>
<name>A0A1F5ZLU7_9BACT</name>
<dbReference type="FunFam" id="3.30.565.10:FF:000006">
    <property type="entry name" value="Sensor histidine kinase WalK"/>
    <property type="match status" value="1"/>
</dbReference>
<dbReference type="InterPro" id="IPR004358">
    <property type="entry name" value="Sig_transdc_His_kin-like_C"/>
</dbReference>
<dbReference type="InterPro" id="IPR050351">
    <property type="entry name" value="BphY/WalK/GraS-like"/>
</dbReference>
<dbReference type="EMBL" id="MFJE01000061">
    <property type="protein sequence ID" value="OGG13072.1"/>
    <property type="molecule type" value="Genomic_DNA"/>
</dbReference>
<evidence type="ECO:0000313" key="10">
    <source>
        <dbReference type="EMBL" id="OGG13072.1"/>
    </source>
</evidence>
<dbReference type="PRINTS" id="PR00344">
    <property type="entry name" value="BCTRLSENSOR"/>
</dbReference>
<dbReference type="EC" id="2.7.13.3" evidence="2"/>
<gene>
    <name evidence="10" type="ORF">A2773_01160</name>
</gene>
<dbReference type="GO" id="GO:0000155">
    <property type="term" value="F:phosphorelay sensor kinase activity"/>
    <property type="evidence" value="ECO:0007669"/>
    <property type="project" value="InterPro"/>
</dbReference>
<comment type="caution">
    <text evidence="10">The sequence shown here is derived from an EMBL/GenBank/DDBJ whole genome shotgun (WGS) entry which is preliminary data.</text>
</comment>
<dbReference type="InterPro" id="IPR005467">
    <property type="entry name" value="His_kinase_dom"/>
</dbReference>
<accession>A0A1F5ZLU7</accession>
<feature type="transmembrane region" description="Helical" evidence="8">
    <location>
        <begin position="62"/>
        <end position="85"/>
    </location>
</feature>
<dbReference type="STRING" id="1798375.A2773_01160"/>
<dbReference type="SUPFAM" id="SSF55874">
    <property type="entry name" value="ATPase domain of HSP90 chaperone/DNA topoisomerase II/histidine kinase"/>
    <property type="match status" value="1"/>
</dbReference>
<dbReference type="InterPro" id="IPR003661">
    <property type="entry name" value="HisK_dim/P_dom"/>
</dbReference>
<evidence type="ECO:0000256" key="6">
    <source>
        <dbReference type="ARBA" id="ARBA00023012"/>
    </source>
</evidence>
<evidence type="ECO:0000256" key="1">
    <source>
        <dbReference type="ARBA" id="ARBA00000085"/>
    </source>
</evidence>
<evidence type="ECO:0000256" key="4">
    <source>
        <dbReference type="ARBA" id="ARBA00022679"/>
    </source>
</evidence>
<dbReference type="CDD" id="cd00082">
    <property type="entry name" value="HisKA"/>
    <property type="match status" value="1"/>
</dbReference>
<dbReference type="GO" id="GO:0016036">
    <property type="term" value="P:cellular response to phosphate starvation"/>
    <property type="evidence" value="ECO:0007669"/>
    <property type="project" value="TreeGrafter"/>
</dbReference>
<evidence type="ECO:0000313" key="11">
    <source>
        <dbReference type="Proteomes" id="UP000177383"/>
    </source>
</evidence>
<evidence type="ECO:0000256" key="5">
    <source>
        <dbReference type="ARBA" id="ARBA00022777"/>
    </source>
</evidence>
<keyword evidence="3" id="KW-0597">Phosphoprotein</keyword>
<keyword evidence="4" id="KW-0808">Transferase</keyword>
<keyword evidence="8" id="KW-1133">Transmembrane helix</keyword>
<feature type="coiled-coil region" evidence="7">
    <location>
        <begin position="132"/>
        <end position="159"/>
    </location>
</feature>
<keyword evidence="8" id="KW-0812">Transmembrane</keyword>